<dbReference type="Pfam" id="PF13715">
    <property type="entry name" value="CarbopepD_reg_2"/>
    <property type="match status" value="1"/>
</dbReference>
<evidence type="ECO:0000256" key="1">
    <source>
        <dbReference type="ARBA" id="ARBA00011073"/>
    </source>
</evidence>
<dbReference type="InterPro" id="IPR015500">
    <property type="entry name" value="Peptidase_S8_subtilisin-rel"/>
</dbReference>
<comment type="caution">
    <text evidence="10">The sequence shown here is derived from an EMBL/GenBank/DDBJ whole genome shotgun (WGS) entry which is preliminary data.</text>
</comment>
<dbReference type="InterPro" id="IPR033857">
    <property type="entry name" value="Bacillopeptidase_F"/>
</dbReference>
<feature type="active site" description="Charge relay system" evidence="5 6">
    <location>
        <position position="439"/>
    </location>
</feature>
<evidence type="ECO:0000256" key="2">
    <source>
        <dbReference type="ARBA" id="ARBA00022670"/>
    </source>
</evidence>
<feature type="active site" description="Charge relay system" evidence="5 6">
    <location>
        <position position="261"/>
    </location>
</feature>
<dbReference type="InterPro" id="IPR051048">
    <property type="entry name" value="Peptidase_S8/S53_subtilisin"/>
</dbReference>
<dbReference type="SUPFAM" id="SSF49899">
    <property type="entry name" value="Concanavalin A-like lectins/glucanases"/>
    <property type="match status" value="1"/>
</dbReference>
<evidence type="ECO:0000256" key="4">
    <source>
        <dbReference type="ARBA" id="ARBA00022825"/>
    </source>
</evidence>
<dbReference type="PROSITE" id="PS00137">
    <property type="entry name" value="SUBTILASE_HIS"/>
    <property type="match status" value="1"/>
</dbReference>
<keyword evidence="2 6" id="KW-0645">Protease</keyword>
<feature type="domain" description="Peptidase S8/S53" evidence="9">
    <location>
        <begin position="206"/>
        <end position="491"/>
    </location>
</feature>
<dbReference type="PANTHER" id="PTHR43399:SF4">
    <property type="entry name" value="CELL WALL-ASSOCIATED PROTEASE"/>
    <property type="match status" value="1"/>
</dbReference>
<dbReference type="SUPFAM" id="SSF52743">
    <property type="entry name" value="Subtilisin-like"/>
    <property type="match status" value="1"/>
</dbReference>
<protein>
    <submittedName>
        <fullName evidence="10">S8 family serine peptidase</fullName>
    </submittedName>
</protein>
<keyword evidence="11" id="KW-1185">Reference proteome</keyword>
<dbReference type="InterPro" id="IPR036852">
    <property type="entry name" value="Peptidase_S8/S53_dom_sf"/>
</dbReference>
<evidence type="ECO:0000313" key="10">
    <source>
        <dbReference type="EMBL" id="MCR6095025.1"/>
    </source>
</evidence>
<evidence type="ECO:0000313" key="11">
    <source>
        <dbReference type="Proteomes" id="UP001057753"/>
    </source>
</evidence>
<dbReference type="SUPFAM" id="SSF49464">
    <property type="entry name" value="Carboxypeptidase regulatory domain-like"/>
    <property type="match status" value="2"/>
</dbReference>
<dbReference type="Gene3D" id="2.60.40.10">
    <property type="entry name" value="Immunoglobulins"/>
    <property type="match status" value="2"/>
</dbReference>
<evidence type="ECO:0000256" key="5">
    <source>
        <dbReference type="PIRSR" id="PIRSR615500-1"/>
    </source>
</evidence>
<dbReference type="InterPro" id="IPR008969">
    <property type="entry name" value="CarboxyPept-like_regulatory"/>
</dbReference>
<feature type="region of interest" description="Disordered" evidence="7">
    <location>
        <begin position="813"/>
        <end position="889"/>
    </location>
</feature>
<keyword evidence="4 6" id="KW-0720">Serine protease</keyword>
<dbReference type="InterPro" id="IPR023828">
    <property type="entry name" value="Peptidase_S8_Ser-AS"/>
</dbReference>
<dbReference type="InterPro" id="IPR022398">
    <property type="entry name" value="Peptidase_S8_His-AS"/>
</dbReference>
<gene>
    <name evidence="10" type="ORF">HXA33_00495</name>
</gene>
<dbReference type="Gene3D" id="3.40.50.200">
    <property type="entry name" value="Peptidase S8/S53 domain"/>
    <property type="match status" value="1"/>
</dbReference>
<name>A0A9Q4FUN8_SALAG</name>
<feature type="region of interest" description="Disordered" evidence="7">
    <location>
        <begin position="164"/>
        <end position="184"/>
    </location>
</feature>
<dbReference type="Pfam" id="PF09136">
    <property type="entry name" value="Glucodextran_B"/>
    <property type="match status" value="2"/>
</dbReference>
<comment type="similarity">
    <text evidence="1 6">Belongs to the peptidase S8 family.</text>
</comment>
<dbReference type="Pfam" id="PF00082">
    <property type="entry name" value="Peptidase_S8"/>
    <property type="match status" value="1"/>
</dbReference>
<dbReference type="GO" id="GO:0004252">
    <property type="term" value="F:serine-type endopeptidase activity"/>
    <property type="evidence" value="ECO:0007669"/>
    <property type="project" value="UniProtKB-UniRule"/>
</dbReference>
<dbReference type="NCBIfam" id="NF038128">
    <property type="entry name" value="choice_anch_J"/>
    <property type="match status" value="1"/>
</dbReference>
<evidence type="ECO:0000256" key="3">
    <source>
        <dbReference type="ARBA" id="ARBA00022801"/>
    </source>
</evidence>
<dbReference type="FunFam" id="3.40.50.200:FF:000043">
    <property type="entry name" value="Peptidase S8"/>
    <property type="match status" value="1"/>
</dbReference>
<dbReference type="InterPro" id="IPR013320">
    <property type="entry name" value="ConA-like_dom_sf"/>
</dbReference>
<feature type="chain" id="PRO_5040135401" evidence="8">
    <location>
        <begin position="19"/>
        <end position="1460"/>
    </location>
</feature>
<dbReference type="PANTHER" id="PTHR43399">
    <property type="entry name" value="SUBTILISIN-RELATED"/>
    <property type="match status" value="1"/>
</dbReference>
<dbReference type="EMBL" id="JABXYM010000001">
    <property type="protein sequence ID" value="MCR6095025.1"/>
    <property type="molecule type" value="Genomic_DNA"/>
</dbReference>
<accession>A0A9Q4FUN8</accession>
<dbReference type="InterPro" id="IPR000209">
    <property type="entry name" value="Peptidase_S8/S53_dom"/>
</dbReference>
<feature type="signal peptide" evidence="8">
    <location>
        <begin position="1"/>
        <end position="18"/>
    </location>
</feature>
<evidence type="ECO:0000256" key="8">
    <source>
        <dbReference type="SAM" id="SignalP"/>
    </source>
</evidence>
<proteinExistence type="inferred from homology"/>
<dbReference type="PROSITE" id="PS51892">
    <property type="entry name" value="SUBTILASE"/>
    <property type="match status" value="1"/>
</dbReference>
<dbReference type="Gene3D" id="2.60.40.1120">
    <property type="entry name" value="Carboxypeptidase-like, regulatory domain"/>
    <property type="match status" value="2"/>
</dbReference>
<dbReference type="GO" id="GO:0006508">
    <property type="term" value="P:proteolysis"/>
    <property type="evidence" value="ECO:0007669"/>
    <property type="project" value="UniProtKB-KW"/>
</dbReference>
<dbReference type="PRINTS" id="PR00723">
    <property type="entry name" value="SUBTILISIN"/>
</dbReference>
<dbReference type="Pfam" id="PF13620">
    <property type="entry name" value="CarboxypepD_reg"/>
    <property type="match status" value="1"/>
</dbReference>
<dbReference type="CDD" id="cd07481">
    <property type="entry name" value="Peptidases_S8_BacillopeptidaseF-like"/>
    <property type="match status" value="1"/>
</dbReference>
<dbReference type="RefSeq" id="WP_257819666.1">
    <property type="nucleotide sequence ID" value="NZ_JABXYM010000001.1"/>
</dbReference>
<organism evidence="10 11">
    <name type="scientific">Salipaludibacillus agaradhaerens</name>
    <name type="common">Bacillus agaradhaerens</name>
    <dbReference type="NCBI Taxonomy" id="76935"/>
    <lineage>
        <taxon>Bacteria</taxon>
        <taxon>Bacillati</taxon>
        <taxon>Bacillota</taxon>
        <taxon>Bacilli</taxon>
        <taxon>Bacillales</taxon>
        <taxon>Bacillaceae</taxon>
    </lineage>
</organism>
<evidence type="ECO:0000256" key="6">
    <source>
        <dbReference type="PROSITE-ProRule" id="PRU01240"/>
    </source>
</evidence>
<feature type="compositionally biased region" description="Basic and acidic residues" evidence="7">
    <location>
        <begin position="828"/>
        <end position="854"/>
    </location>
</feature>
<dbReference type="Pfam" id="PF20773">
    <property type="entry name" value="InhA-like_MAM"/>
    <property type="match status" value="1"/>
</dbReference>
<reference evidence="10" key="1">
    <citation type="submission" date="2020-06" db="EMBL/GenBank/DDBJ databases">
        <title>Insight into the genomes of haloalkaliphilic bacilli from Kenyan soda lakes.</title>
        <authorList>
            <person name="Mwirichia R."/>
            <person name="Villamizar G.C."/>
            <person name="Poehlein A."/>
            <person name="Mugweru J."/>
            <person name="Kipnyargis A."/>
            <person name="Kiplimo D."/>
            <person name="Orwa P."/>
            <person name="Daniel R."/>
        </authorList>
    </citation>
    <scope>NUCLEOTIDE SEQUENCE</scope>
    <source>
        <strain evidence="10">B1096_S55</strain>
    </source>
</reference>
<dbReference type="PROSITE" id="PS00138">
    <property type="entry name" value="SUBTILASE_SER"/>
    <property type="match status" value="1"/>
</dbReference>
<evidence type="ECO:0000256" key="7">
    <source>
        <dbReference type="SAM" id="MobiDB-lite"/>
    </source>
</evidence>
<keyword evidence="8" id="KW-0732">Signal</keyword>
<keyword evidence="3 6" id="KW-0378">Hydrolase</keyword>
<feature type="active site" description="Charge relay system" evidence="5 6">
    <location>
        <position position="215"/>
    </location>
</feature>
<dbReference type="InterPro" id="IPR013783">
    <property type="entry name" value="Ig-like_fold"/>
</dbReference>
<dbReference type="Proteomes" id="UP001057753">
    <property type="component" value="Unassembled WGS sequence"/>
</dbReference>
<sequence>MMVVVLIMPMIMPQIVSATSNGTSTSYLEEIDQDAPVEVADHLIDEFDDEEYVTFLLKMKEQVDTDKIATDVAENNIQVAGTTDLTLAQRTAIVSELRATATESQVEVKDFLLKEKENGNVQEIESFYIVNALAVTANKETLEALESYAEIDKILPNETRELHETTRTHVEDENAPSELPQTSDPEVEWNIEQIEAPDVWEMGIDGSGIVIASIDTGVEWDHPALINQYRGFDASTGEVNHEFNWFDATVGEDVPYDDLDHGTHVTGTMVGVEEDGSNKIGVAPGAQWIGVKAFTDDGGTDMDLLAAGEWILAPTDEDGNPHPEYAPDIVNNSWGGGPGLDEWYRPMVQNWRAAGIFPEFSAGNTSLTNPGGLGSVANPANYPESFATGATNANNELASFSLQGPSPYDEIKPEVSAPGVNIRSAVSGGGYEGGWNGTSMAGPHTSALAALLLQVDSSLTVDELEDIIMTTSTPATDSQFPETPNNGYGAGIINAYEAVTAVSDGLGRLSGSVLQEGEDSEPPVLQHTPPEEVFEGIALPLEVSAEDNVSVTSVILMYEDDGEWKELETQRKSGDYRAGIYKANMPADAIIAPEITYYWVVEDFGGHTVESDVYTVEVHDSVTTGYVQDFETYPAGWLSFGQNNSWEWGRPKVGPSSAYSGDHVYGTNLAGDYADDMDATLILPPVQVPDKGDFFLEYHEWFEFEINYDYGYVVVSTDDMDTWDIVRTVNGVSDEWESAYIDLSDYAGERIIVGFNAYSDFLITESGWYIDDVSLTDEVQNTDGGKMELGIINSGLSLYSSFGSTANGFGRTNGLHLGRTPTNPAEHVPPKGKERELIAPEQKTDQRQKDKDSSGDEQTTAGLPLAATVKVNETGRRTQTNPASGAFSLTHPAGQFTVRAEAYGFHPSEKEVAIEADETAAVHFMLDELGVGSVSGAVLNEITEEPVEGATLMLKEDPRISAVKSDEEGRYSIEAYEGTYTLKVVAPSYYSYETEITIEEGDMTIADIALTPFIGYPGEISYDDGTAENARVFYEAGNGWAVRMSLEEGQEKALLTGGLLHFWDTEWPQPGGTDFQLAVYDAEGNGGSPGEKIAGPIDAEALRDGSWTHVDLSQEGIIVDSDFYLVYIQTDDNPHAPGLATDENGPFSERNWEFVGGKFSQTPADEGNYMIRALVDYEVTVPEITSPEDGYMTNDEIVTVEGNGSRDVDMIIYNQGEEAGNTTTDDKGFFSVDITLNDGENKLTAIAETPSGSSGESDPITVILDQEAPELEILSPKEGDKLNSETVRVEGSATDEYLDHVTVNGAKAELDEEGLFSHRIMLDEGENEITVKAVDGAGNESVETLTVYANFGKYVLSDITPVEDTELKAGETVLVSFHAEEGLDSSFVIRMPLTNLPSSNRTGNATELPMREQSPGYYVGYYTATSNVKANGAEVEVIARDDFDNEVRAVADGKLFINVD</sequence>
<evidence type="ECO:0000259" key="9">
    <source>
        <dbReference type="Pfam" id="PF00082"/>
    </source>
</evidence>